<dbReference type="InterPro" id="IPR002035">
    <property type="entry name" value="VWF_A"/>
</dbReference>
<accession>A0A2S6IB09</accession>
<gene>
    <name evidence="3" type="ORF">CLV84_1635</name>
</gene>
<dbReference type="PANTHER" id="PTHR45737:SF6">
    <property type="entry name" value="VON WILLEBRAND FACTOR A DOMAIN-CONTAINING PROTEIN 5A"/>
    <property type="match status" value="1"/>
</dbReference>
<dbReference type="InterPro" id="IPR013694">
    <property type="entry name" value="VIT"/>
</dbReference>
<dbReference type="SMART" id="SM00327">
    <property type="entry name" value="VWA"/>
    <property type="match status" value="1"/>
</dbReference>
<dbReference type="EMBL" id="PTJC01000005">
    <property type="protein sequence ID" value="PPK88665.1"/>
    <property type="molecule type" value="Genomic_DNA"/>
</dbReference>
<dbReference type="SUPFAM" id="SSF53300">
    <property type="entry name" value="vWA-like"/>
    <property type="match status" value="1"/>
</dbReference>
<dbReference type="InterPro" id="IPR036465">
    <property type="entry name" value="vWFA_dom_sf"/>
</dbReference>
<dbReference type="SMART" id="SM00609">
    <property type="entry name" value="VIT"/>
    <property type="match status" value="1"/>
</dbReference>
<sequence>MKYFLLFVLLCLGSGWIFGQSDSPYFLVDGSEAAFPLESTTADVDIAGVIANVTVEQVYTNRGSQAIEATYVFPASTEAAVHGMEMYIGDRRIEGVVMRKAGAKATYETAKAEGKRSSLLEQHRPNVFQMRVANILPGDTVRVRLQYTELLVPAGGTYRFVYPTVVGPRFTGEDEKGEGFAGQPYSASGTPTRFSLQLHLAAGMPIASLESPTHPILITPAGPNATDLRLDPGLTAPGNRDFVLEYQLGGAGIHTGLLLYEGEEENYFLYMAQPPVATSSDDDSSDEDSSDEVPAREFVFIVDVSGSMTGFPLDVTKKLMADLVSDLRPRDYFNILLFAGAADTWRSASAPATRENLAAATEWVEGVRGGGGTELLAALRQAYALPAPGESGRTTARPTSSGPEALSRNFVIVTDGYISVEPEVFDLIDQHLDRANVYTFGIGGSVNRHLIDGMARVGRGRPAVVLDEAAAAVEARRFREYIAKPLLTDVRLSYAGFDVYDLEPLSLPDLGSERPLIVFGKYRGKPKGELVLSGSTGAGDLLTTYRVRDSHADPQHAALAYLWARHRIQRLDDYNQLSPDDQRVEEVTRLGLDHNLLTRYTSFVAVDKTPAREPGTDLTTVKQPLPLPAGVSANAVGFSLGVAGVSGLPTQSSALPWWSYATVAAVLALFFVGFRKLRSLSPLVLLLLVFTACKPKPDTRAETALMPERAPEVVEPVAPTSNTTHESKVAPITTPPVATSHTEEFLAATNDITFILGRDQSDNPYFARAERYFREQGAERIVTGLESLAAVRYYLDSRRPREGWGRIHLVVHGNPWSGLAVGRTAAEKRTTAQQLSEWSPAPLSGINEATRIVLHGCGLGSDRDLLRELSRVFGGERTFPEVEATEQFTLFREGPRGMERHYADAYFRARPLGDYPLPSVMAVRFGRKYPHVAVDWEAALSRDRFTEALLPYLYQFNVPVEWLHVHPEGGAVYLPGREAEQAAWLEGEEALIRELARIGLTHADFRWTFDRTTYRLADGSRIPAARALGTSRLFCVLVPVDQARTVRQRYFRDA</sequence>
<organism evidence="3 4">
    <name type="scientific">Neolewinella xylanilytica</name>
    <dbReference type="NCBI Taxonomy" id="1514080"/>
    <lineage>
        <taxon>Bacteria</taxon>
        <taxon>Pseudomonadati</taxon>
        <taxon>Bacteroidota</taxon>
        <taxon>Saprospiria</taxon>
        <taxon>Saprospirales</taxon>
        <taxon>Lewinellaceae</taxon>
        <taxon>Neolewinella</taxon>
    </lineage>
</organism>
<proteinExistence type="predicted"/>
<comment type="caution">
    <text evidence="3">The sequence shown here is derived from an EMBL/GenBank/DDBJ whole genome shotgun (WGS) entry which is preliminary data.</text>
</comment>
<dbReference type="Pfam" id="PF08487">
    <property type="entry name" value="VIT"/>
    <property type="match status" value="1"/>
</dbReference>
<dbReference type="AlphaFoldDB" id="A0A2S6IB09"/>
<name>A0A2S6IB09_9BACT</name>
<keyword evidence="4" id="KW-1185">Reference proteome</keyword>
<dbReference type="PANTHER" id="PTHR45737">
    <property type="entry name" value="VON WILLEBRAND FACTOR A DOMAIN-CONTAINING PROTEIN 5A"/>
    <property type="match status" value="1"/>
</dbReference>
<dbReference type="Proteomes" id="UP000237662">
    <property type="component" value="Unassembled WGS sequence"/>
</dbReference>
<dbReference type="RefSeq" id="WP_170067618.1">
    <property type="nucleotide sequence ID" value="NZ_PTJC01000005.1"/>
</dbReference>
<feature type="domain" description="VWFA" evidence="1">
    <location>
        <begin position="297"/>
        <end position="482"/>
    </location>
</feature>
<evidence type="ECO:0000313" key="4">
    <source>
        <dbReference type="Proteomes" id="UP000237662"/>
    </source>
</evidence>
<dbReference type="Pfam" id="PF13768">
    <property type="entry name" value="VWA_3"/>
    <property type="match status" value="1"/>
</dbReference>
<dbReference type="PROSITE" id="PS50234">
    <property type="entry name" value="VWFA"/>
    <property type="match status" value="1"/>
</dbReference>
<evidence type="ECO:0000313" key="3">
    <source>
        <dbReference type="EMBL" id="PPK88665.1"/>
    </source>
</evidence>
<dbReference type="Gene3D" id="3.40.50.410">
    <property type="entry name" value="von Willebrand factor, type A domain"/>
    <property type="match status" value="1"/>
</dbReference>
<reference evidence="3 4" key="1">
    <citation type="submission" date="2018-02" db="EMBL/GenBank/DDBJ databases">
        <title>Genomic Encyclopedia of Archaeal and Bacterial Type Strains, Phase II (KMG-II): from individual species to whole genera.</title>
        <authorList>
            <person name="Goeker M."/>
        </authorList>
    </citation>
    <scope>NUCLEOTIDE SEQUENCE [LARGE SCALE GENOMIC DNA]</scope>
    <source>
        <strain evidence="3 4">DSM 29526</strain>
    </source>
</reference>
<evidence type="ECO:0000259" key="2">
    <source>
        <dbReference type="PROSITE" id="PS51468"/>
    </source>
</evidence>
<feature type="domain" description="VIT" evidence="2">
    <location>
        <begin position="21"/>
        <end position="149"/>
    </location>
</feature>
<evidence type="ECO:0000259" key="1">
    <source>
        <dbReference type="PROSITE" id="PS50234"/>
    </source>
</evidence>
<protein>
    <submittedName>
        <fullName evidence="3">von Willebrand factor type A domain-containing protein</fullName>
    </submittedName>
</protein>
<dbReference type="PROSITE" id="PS51468">
    <property type="entry name" value="VIT"/>
    <property type="match status" value="1"/>
</dbReference>